<dbReference type="Proteomes" id="UP000068243">
    <property type="component" value="Unassembled WGS sequence"/>
</dbReference>
<proteinExistence type="predicted"/>
<name>A0A100IQN2_ASPNG</name>
<reference evidence="2" key="1">
    <citation type="journal article" date="2016" name="Genome Announc.">
        <title>Draft genome sequence of Aspergillus niger strain An76.</title>
        <authorList>
            <person name="Gong W."/>
            <person name="Cheng Z."/>
            <person name="Zhang H."/>
            <person name="Liu L."/>
            <person name="Gao P."/>
            <person name="Wang L."/>
        </authorList>
    </citation>
    <scope>NUCLEOTIDE SEQUENCE [LARGE SCALE GENOMIC DNA]</scope>
    <source>
        <strain evidence="2">An76</strain>
    </source>
</reference>
<evidence type="ECO:0000313" key="2">
    <source>
        <dbReference type="Proteomes" id="UP000068243"/>
    </source>
</evidence>
<keyword evidence="1" id="KW-0223">Dioxygenase</keyword>
<protein>
    <submittedName>
        <fullName evidence="1">Phytanoyl-CoA dioxygenase</fullName>
    </submittedName>
</protein>
<dbReference type="OMA" id="CSGNTAM"/>
<dbReference type="VEuPathDB" id="FungiDB:An12g09750"/>
<comment type="caution">
    <text evidence="1">The sequence shown here is derived from an EMBL/GenBank/DDBJ whole genome shotgun (WGS) entry which is preliminary data.</text>
</comment>
<gene>
    <name evidence="1" type="ORF">ABL_08243</name>
</gene>
<dbReference type="PANTHER" id="PTHR37563">
    <property type="entry name" value="PHYTANOYL-COA DIOXYGENASE FAMILY PROTEIN (AFU_ORTHOLOGUE AFUA_2G03330)"/>
    <property type="match status" value="1"/>
</dbReference>
<organism evidence="1 2">
    <name type="scientific">Aspergillus niger</name>
    <dbReference type="NCBI Taxonomy" id="5061"/>
    <lineage>
        <taxon>Eukaryota</taxon>
        <taxon>Fungi</taxon>
        <taxon>Dikarya</taxon>
        <taxon>Ascomycota</taxon>
        <taxon>Pezizomycotina</taxon>
        <taxon>Eurotiomycetes</taxon>
        <taxon>Eurotiomycetidae</taxon>
        <taxon>Eurotiales</taxon>
        <taxon>Aspergillaceae</taxon>
        <taxon>Aspergillus</taxon>
        <taxon>Aspergillus subgen. Circumdati</taxon>
    </lineage>
</organism>
<dbReference type="PANTHER" id="PTHR37563:SF2">
    <property type="entry name" value="PHYTANOYL-COA DIOXYGENASE FAMILY PROTEIN (AFU_ORTHOLOGUE AFUA_2G03330)"/>
    <property type="match status" value="1"/>
</dbReference>
<evidence type="ECO:0000313" key="1">
    <source>
        <dbReference type="EMBL" id="GAQ45582.1"/>
    </source>
</evidence>
<accession>A0A100IQN2</accession>
<dbReference type="VEuPathDB" id="FungiDB:M747DRAFT_322339"/>
<dbReference type="InterPro" id="IPR051961">
    <property type="entry name" value="Fungal_Metabolite_Diox"/>
</dbReference>
<dbReference type="GO" id="GO:0051213">
    <property type="term" value="F:dioxygenase activity"/>
    <property type="evidence" value="ECO:0007669"/>
    <property type="project" value="UniProtKB-KW"/>
</dbReference>
<dbReference type="Pfam" id="PF05721">
    <property type="entry name" value="PhyH"/>
    <property type="match status" value="1"/>
</dbReference>
<sequence>MYIFPPGLARRTPRLAPTIQTPSKQYYHRRKQSSYPRTIRPSKTELENNKLTPQNLETAIHSLFHDGLVIIENAIPHDPLDHLNTKMIQDAYTLQSRKENSPYNYNPGNIQQDPPPIREYLHKEIFLNPLAIQITSTALGPRPKWTFCSGNTAMPPTSTCPPTSQPVHTDADFDHPSHPFAYVINVPLVTMTPENGSTEIWLGTHVDSGLHVQEGAHGTDRASGRIKVQEVERRRTVRMPCQPVVPKGSLVIRDLRLWHAGMGNWTEDVRVMLAMIHFAPWYRNRMRLELAEELRPMVERETRLEVPVDWMSEEQVLERYLNRGFGNEYDFSQEVCHWLNKQAPPARRLAFKGEPKE</sequence>
<dbReference type="Gene3D" id="2.60.120.620">
    <property type="entry name" value="q2cbj1_9rhob like domain"/>
    <property type="match status" value="1"/>
</dbReference>
<keyword evidence="1" id="KW-0560">Oxidoreductase</keyword>
<dbReference type="OrthoDB" id="407832at2759"/>
<dbReference type="EMBL" id="BCMY01000017">
    <property type="protein sequence ID" value="GAQ45582.1"/>
    <property type="molecule type" value="Genomic_DNA"/>
</dbReference>
<dbReference type="SUPFAM" id="SSF51197">
    <property type="entry name" value="Clavaminate synthase-like"/>
    <property type="match status" value="1"/>
</dbReference>
<dbReference type="AlphaFoldDB" id="A0A100IQN2"/>
<dbReference type="VEuPathDB" id="FungiDB:ASPNIDRAFT2_1183271"/>
<dbReference type="InterPro" id="IPR008775">
    <property type="entry name" value="Phytyl_CoA_dOase-like"/>
</dbReference>
<dbReference type="VEuPathDB" id="FungiDB:ATCC64974_34130"/>